<dbReference type="Pfam" id="PF07536">
    <property type="entry name" value="HWE_HK"/>
    <property type="match status" value="1"/>
</dbReference>
<evidence type="ECO:0000256" key="5">
    <source>
        <dbReference type="ARBA" id="ARBA00022741"/>
    </source>
</evidence>
<keyword evidence="6 9" id="KW-0418">Kinase</keyword>
<dbReference type="PANTHER" id="PTHR41523:SF7">
    <property type="entry name" value="HISTIDINE KINASE"/>
    <property type="match status" value="1"/>
</dbReference>
<evidence type="ECO:0000313" key="10">
    <source>
        <dbReference type="Proteomes" id="UP000284547"/>
    </source>
</evidence>
<dbReference type="SMART" id="SM00911">
    <property type="entry name" value="HWE_HK"/>
    <property type="match status" value="1"/>
</dbReference>
<evidence type="ECO:0000313" key="9">
    <source>
        <dbReference type="EMBL" id="RGP35953.1"/>
    </source>
</evidence>
<comment type="caution">
    <text evidence="9">The sequence shown here is derived from an EMBL/GenBank/DDBJ whole genome shotgun (WGS) entry which is preliminary data.</text>
</comment>
<evidence type="ECO:0000256" key="2">
    <source>
        <dbReference type="ARBA" id="ARBA00012438"/>
    </source>
</evidence>
<evidence type="ECO:0000256" key="6">
    <source>
        <dbReference type="ARBA" id="ARBA00022777"/>
    </source>
</evidence>
<evidence type="ECO:0000256" key="1">
    <source>
        <dbReference type="ARBA" id="ARBA00000085"/>
    </source>
</evidence>
<dbReference type="AlphaFoldDB" id="A0A411YYV2"/>
<keyword evidence="3" id="KW-0597">Phosphoprotein</keyword>
<dbReference type="Gene3D" id="3.30.450.20">
    <property type="entry name" value="PAS domain"/>
    <property type="match status" value="1"/>
</dbReference>
<accession>A0A411YYV2</accession>
<dbReference type="Gene3D" id="3.30.565.10">
    <property type="entry name" value="Histidine kinase-like ATPase, C-terminal domain"/>
    <property type="match status" value="1"/>
</dbReference>
<dbReference type="EC" id="2.7.13.3" evidence="2"/>
<dbReference type="PANTHER" id="PTHR41523">
    <property type="entry name" value="TWO-COMPONENT SYSTEM SENSOR PROTEIN"/>
    <property type="match status" value="1"/>
</dbReference>
<evidence type="ECO:0000259" key="8">
    <source>
        <dbReference type="SMART" id="SM00911"/>
    </source>
</evidence>
<organism evidence="9 10">
    <name type="scientific">Pseudotabrizicola alkalilacus</name>
    <dbReference type="NCBI Taxonomy" id="2305252"/>
    <lineage>
        <taxon>Bacteria</taxon>
        <taxon>Pseudomonadati</taxon>
        <taxon>Pseudomonadota</taxon>
        <taxon>Alphaproteobacteria</taxon>
        <taxon>Rhodobacterales</taxon>
        <taxon>Paracoccaceae</taxon>
        <taxon>Pseudotabrizicola</taxon>
    </lineage>
</organism>
<evidence type="ECO:0000256" key="7">
    <source>
        <dbReference type="ARBA" id="ARBA00022840"/>
    </source>
</evidence>
<dbReference type="EMBL" id="QWEY01000011">
    <property type="protein sequence ID" value="RGP35953.1"/>
    <property type="molecule type" value="Genomic_DNA"/>
</dbReference>
<keyword evidence="7" id="KW-0067">ATP-binding</keyword>
<keyword evidence="5" id="KW-0547">Nucleotide-binding</keyword>
<sequence>MRCAGENTQASRQVPARVLPMLPCCAKHPSQVLRCSQSAARHSNCTCTTHGFIGIFSAEIWFFCLIRRRKGQARDMDTEHDWSMADQVRTFDWSRTPLGAQDQWPVALKITVDLILRSRFPKCLCWGPEMITIYNDAFIPILGQKAFCLGQPFSRIWAEAWDEIGPFAQSALEGQSIFIKNFALMVDRGDGLREGWFTFCYSPVADETGRICGFMDTVIETTGEMLAERRIHLLNGELRHRIKNAYAKAIAIVRLTFRRAASPKEALDAAINRLQQLDQAQRALLEDTGGTLEIRTLIADALAGNLQDERLVMQGPTVTLEAEQVFALSLALGELATNAQKYGAWSNATGRVWIEWRQSKGQFQLVWSEEGGPPVTPPETSGFGRELIETSLSHEFRGEAKLDFAPEGVQFTLQARLD</sequence>
<feature type="domain" description="Signal transduction histidine kinase HWE region" evidence="8">
    <location>
        <begin position="237"/>
        <end position="317"/>
    </location>
</feature>
<name>A0A411YYV2_9RHOB</name>
<gene>
    <name evidence="9" type="ORF">D1012_18015</name>
</gene>
<evidence type="ECO:0000256" key="3">
    <source>
        <dbReference type="ARBA" id="ARBA00022553"/>
    </source>
</evidence>
<reference evidence="9 10" key="1">
    <citation type="submission" date="2018-08" db="EMBL/GenBank/DDBJ databases">
        <title>Flavobacterium tibetense sp. nov., isolated from a wetland YonghuCo on Tibetan Plateau.</title>
        <authorList>
            <person name="Phurbu D."/>
            <person name="Lu H."/>
            <person name="Xing P."/>
        </authorList>
    </citation>
    <scope>NUCLEOTIDE SEQUENCE [LARGE SCALE GENOMIC DNA]</scope>
    <source>
        <strain evidence="9 10">DJC</strain>
    </source>
</reference>
<keyword evidence="10" id="KW-1185">Reference proteome</keyword>
<protein>
    <recommendedName>
        <fullName evidence="2">histidine kinase</fullName>
        <ecNumber evidence="2">2.7.13.3</ecNumber>
    </recommendedName>
</protein>
<dbReference type="GO" id="GO:0005524">
    <property type="term" value="F:ATP binding"/>
    <property type="evidence" value="ECO:0007669"/>
    <property type="project" value="UniProtKB-KW"/>
</dbReference>
<dbReference type="InterPro" id="IPR036890">
    <property type="entry name" value="HATPase_C_sf"/>
</dbReference>
<evidence type="ECO:0000256" key="4">
    <source>
        <dbReference type="ARBA" id="ARBA00022679"/>
    </source>
</evidence>
<dbReference type="InterPro" id="IPR011102">
    <property type="entry name" value="Sig_transdc_His_kinase_HWE"/>
</dbReference>
<dbReference type="Proteomes" id="UP000284547">
    <property type="component" value="Unassembled WGS sequence"/>
</dbReference>
<keyword evidence="4" id="KW-0808">Transferase</keyword>
<dbReference type="GO" id="GO:0004673">
    <property type="term" value="F:protein histidine kinase activity"/>
    <property type="evidence" value="ECO:0007669"/>
    <property type="project" value="UniProtKB-EC"/>
</dbReference>
<comment type="catalytic activity">
    <reaction evidence="1">
        <text>ATP + protein L-histidine = ADP + protein N-phospho-L-histidine.</text>
        <dbReference type="EC" id="2.7.13.3"/>
    </reaction>
</comment>
<proteinExistence type="predicted"/>